<name>A0A1Z3HU46_9CYAN</name>
<evidence type="ECO:0000256" key="3">
    <source>
        <dbReference type="ARBA" id="ARBA00022679"/>
    </source>
</evidence>
<keyword evidence="3 5" id="KW-0808">Transferase</keyword>
<reference evidence="5 6" key="1">
    <citation type="journal article" date="2016" name="Biochim. Biophys. Acta">
        <title>Characterization of red-shifted phycobilisomes isolated from the chlorophyll f-containing cyanobacterium Halomicronema hongdechloris.</title>
        <authorList>
            <person name="Li Y."/>
            <person name="Lin Y."/>
            <person name="Garvey C.J."/>
            <person name="Birch D."/>
            <person name="Corkery R.W."/>
            <person name="Loughlin P.C."/>
            <person name="Scheer H."/>
            <person name="Willows R.D."/>
            <person name="Chen M."/>
        </authorList>
    </citation>
    <scope>NUCLEOTIDE SEQUENCE [LARGE SCALE GENOMIC DNA]</scope>
    <source>
        <strain evidence="5 6">C2206</strain>
    </source>
</reference>
<dbReference type="Pfam" id="PF22435">
    <property type="entry name" value="MRM3-like_sub_bind"/>
    <property type="match status" value="1"/>
</dbReference>
<comment type="similarity">
    <text evidence="1">Belongs to the class IV-like SAM-binding methyltransferase superfamily. RNA methyltransferase TrmH family.</text>
</comment>
<dbReference type="Gene3D" id="3.40.1280.10">
    <property type="match status" value="1"/>
</dbReference>
<feature type="domain" description="RNA 2-O ribose methyltransferase substrate binding" evidence="4">
    <location>
        <begin position="29"/>
        <end position="103"/>
    </location>
</feature>
<keyword evidence="2 5" id="KW-0489">Methyltransferase</keyword>
<protein>
    <submittedName>
        <fullName evidence="5">tRNA/rRNA methyltransferase</fullName>
        <ecNumber evidence="5">2.1.1.-</ecNumber>
    </submittedName>
</protein>
<dbReference type="Gene3D" id="3.30.1330.30">
    <property type="match status" value="1"/>
</dbReference>
<dbReference type="InterPro" id="IPR029064">
    <property type="entry name" value="Ribosomal_eL30-like_sf"/>
</dbReference>
<dbReference type="GO" id="GO:0003723">
    <property type="term" value="F:RNA binding"/>
    <property type="evidence" value="ECO:0007669"/>
    <property type="project" value="InterPro"/>
</dbReference>
<keyword evidence="6" id="KW-1185">Reference proteome</keyword>
<evidence type="ECO:0000313" key="6">
    <source>
        <dbReference type="Proteomes" id="UP000191901"/>
    </source>
</evidence>
<dbReference type="EMBL" id="CP021983">
    <property type="protein sequence ID" value="ASC73795.1"/>
    <property type="molecule type" value="Genomic_DNA"/>
</dbReference>
<dbReference type="InterPro" id="IPR053888">
    <property type="entry name" value="MRM3-like_sub_bind"/>
</dbReference>
<evidence type="ECO:0000259" key="4">
    <source>
        <dbReference type="SMART" id="SM00967"/>
    </source>
</evidence>
<dbReference type="KEGG" id="hhg:XM38_047680"/>
<organism evidence="5 6">
    <name type="scientific">Halomicronema hongdechloris C2206</name>
    <dbReference type="NCBI Taxonomy" id="1641165"/>
    <lineage>
        <taxon>Bacteria</taxon>
        <taxon>Bacillati</taxon>
        <taxon>Cyanobacteriota</taxon>
        <taxon>Cyanophyceae</taxon>
        <taxon>Nodosilineales</taxon>
        <taxon>Nodosilineaceae</taxon>
        <taxon>Halomicronema</taxon>
    </lineage>
</organism>
<accession>A0A1Z3HU46</accession>
<dbReference type="InterPro" id="IPR013123">
    <property type="entry name" value="SpoU_subst-bd"/>
</dbReference>
<evidence type="ECO:0000313" key="5">
    <source>
        <dbReference type="EMBL" id="ASC73795.1"/>
    </source>
</evidence>
<dbReference type="AlphaFoldDB" id="A0A1Z3HU46"/>
<dbReference type="InterPro" id="IPR029026">
    <property type="entry name" value="tRNA_m1G_MTases_N"/>
</dbReference>
<dbReference type="OrthoDB" id="9794400at2"/>
<dbReference type="PANTHER" id="PTHR43191:SF2">
    <property type="entry name" value="RRNA METHYLTRANSFERASE 3, MITOCHONDRIAL"/>
    <property type="match status" value="1"/>
</dbReference>
<dbReference type="RefSeq" id="WP_088431153.1">
    <property type="nucleotide sequence ID" value="NZ_CP021983.2"/>
</dbReference>
<dbReference type="CDD" id="cd18095">
    <property type="entry name" value="SpoU-like_rRNA-MTase"/>
    <property type="match status" value="1"/>
</dbReference>
<evidence type="ECO:0000256" key="2">
    <source>
        <dbReference type="ARBA" id="ARBA00022603"/>
    </source>
</evidence>
<dbReference type="PANTHER" id="PTHR43191">
    <property type="entry name" value="RRNA METHYLTRANSFERASE 3"/>
    <property type="match status" value="1"/>
</dbReference>
<dbReference type="GO" id="GO:0032259">
    <property type="term" value="P:methylation"/>
    <property type="evidence" value="ECO:0007669"/>
    <property type="project" value="UniProtKB-KW"/>
</dbReference>
<dbReference type="InterPro" id="IPR051259">
    <property type="entry name" value="rRNA_Methyltransferase"/>
</dbReference>
<gene>
    <name evidence="5" type="ORF">XM38_047680</name>
</gene>
<dbReference type="InterPro" id="IPR001537">
    <property type="entry name" value="SpoU_MeTrfase"/>
</dbReference>
<dbReference type="InterPro" id="IPR029028">
    <property type="entry name" value="Alpha/beta_knot_MTases"/>
</dbReference>
<sequence length="270" mass="29591">MLTSVKNPLVKLMRQLHQAKGRRQQQQFLLEGTHLLEEALAVQHPLTVVCSTPTWQTRYPELWQKIQAQTPRAETVSPEVLQAMATTVHPDGVVAMAVRHPSGNSHPDTDQAFSLTLGVAVETLQDPGNLGTMIRTAAAVAADGLWLSANSVDSDHPKVLRASAGQWFRLPLYSCADLTQQVNQWRRAGLQIIATQSQASTLYWELDLRQPTIILLGNEGAGLSPELVEAATAQACIPLAPSVESLNVAVTAALMLYEVRRQRLKTEAWP</sequence>
<proteinExistence type="inferred from homology"/>
<dbReference type="EC" id="2.1.1.-" evidence="5"/>
<dbReference type="Proteomes" id="UP000191901">
    <property type="component" value="Chromosome"/>
</dbReference>
<dbReference type="GO" id="GO:0008173">
    <property type="term" value="F:RNA methyltransferase activity"/>
    <property type="evidence" value="ECO:0007669"/>
    <property type="project" value="InterPro"/>
</dbReference>
<dbReference type="GO" id="GO:0005737">
    <property type="term" value="C:cytoplasm"/>
    <property type="evidence" value="ECO:0007669"/>
    <property type="project" value="UniProtKB-ARBA"/>
</dbReference>
<dbReference type="SUPFAM" id="SSF55315">
    <property type="entry name" value="L30e-like"/>
    <property type="match status" value="1"/>
</dbReference>
<dbReference type="SMART" id="SM00967">
    <property type="entry name" value="SpoU_sub_bind"/>
    <property type="match status" value="1"/>
</dbReference>
<dbReference type="Pfam" id="PF00588">
    <property type="entry name" value="SpoU_methylase"/>
    <property type="match status" value="1"/>
</dbReference>
<dbReference type="SUPFAM" id="SSF75217">
    <property type="entry name" value="alpha/beta knot"/>
    <property type="match status" value="1"/>
</dbReference>
<evidence type="ECO:0000256" key="1">
    <source>
        <dbReference type="ARBA" id="ARBA00007228"/>
    </source>
</evidence>
<dbReference type="GO" id="GO:0006396">
    <property type="term" value="P:RNA processing"/>
    <property type="evidence" value="ECO:0007669"/>
    <property type="project" value="InterPro"/>
</dbReference>